<feature type="compositionally biased region" description="Low complexity" evidence="7">
    <location>
        <begin position="189"/>
        <end position="206"/>
    </location>
</feature>
<dbReference type="Pfam" id="PF12796">
    <property type="entry name" value="Ank_2"/>
    <property type="match status" value="1"/>
</dbReference>
<dbReference type="InterPro" id="IPR036770">
    <property type="entry name" value="Ankyrin_rpt-contain_sf"/>
</dbReference>
<sequence>MKCNTWNCLLIYFFLFRQKIRTRYTLALKSMKAQPENTTQQTSQPDKQSKQWRTSSAPLPAEQPAAPQLLLSLAADASQADRLRSLLLETPQAELQSTSEPDTGHSPLIKAALHGNSTAVRLLVSSGANLTAVSVGGHTALHLSAMRGDCDSVRCLLDAGAQPTVLNSAGKSPLDLATREEVRRLLGAAAGSNNSGSNAATVSAANQLPSDPPATAGEIASSSSEHPASASTSAASSAATSMPAAISGPKKLPRCGPVAGHPDTAATQQAAEHRAAVKDFLQKRRKNGATKSPLKKPAEKSKIAPSPESSSALLGSNAVATGVERSIAQNATSNKDLKSSNESSNKDLQSSNESNNKDLKPSYESHNKDLKPSDESSNKDLKPSDESSNKDLKPSGESHNKDLKPSDESHNKDLKPSSDSSNKDLASSDSLLQWRQGPLLGRGSYGSVHQGLTDCGRIIAVKRVFVDCAAELRRIRREVDILSCMSHPNIVQLFGTRESDEEFHIAMELVPGGSIRSLLDRFGALTERQCRGYLGQAVSGLAFLHQNGILHGDIKGHNIMVSDAGVVKLIDFGCSRRLHQHLGGGSGGGDQPPALAAAASLDAASLNGTPYWMAPELVLAFGGGAATAAARDG</sequence>
<feature type="compositionally biased region" description="Polar residues" evidence="7">
    <location>
        <begin position="329"/>
        <end position="354"/>
    </location>
</feature>
<feature type="repeat" description="ANK" evidence="5">
    <location>
        <begin position="103"/>
        <end position="135"/>
    </location>
</feature>
<dbReference type="InterPro" id="IPR011009">
    <property type="entry name" value="Kinase-like_dom_sf"/>
</dbReference>
<dbReference type="GO" id="GO:0005524">
    <property type="term" value="F:ATP binding"/>
    <property type="evidence" value="ECO:0007669"/>
    <property type="project" value="UniProtKB-UniRule"/>
</dbReference>
<feature type="compositionally biased region" description="Low complexity" evidence="7">
    <location>
        <begin position="417"/>
        <end position="427"/>
    </location>
</feature>
<evidence type="ECO:0000256" key="1">
    <source>
        <dbReference type="ARBA" id="ARBA00022679"/>
    </source>
</evidence>
<evidence type="ECO:0000313" key="11">
    <source>
        <dbReference type="WBParaSite" id="maker-uti_cns_0003122-snap-gene-0.8-mRNA-1"/>
    </source>
</evidence>
<dbReference type="PROSITE" id="PS50011">
    <property type="entry name" value="PROTEIN_KINASE_DOM"/>
    <property type="match status" value="1"/>
</dbReference>
<evidence type="ECO:0000256" key="4">
    <source>
        <dbReference type="ARBA" id="ARBA00022840"/>
    </source>
</evidence>
<keyword evidence="3" id="KW-0418">Kinase</keyword>
<feature type="domain" description="Protein kinase" evidence="9">
    <location>
        <begin position="434"/>
        <end position="633"/>
    </location>
</feature>
<dbReference type="SMART" id="SM00248">
    <property type="entry name" value="ANK"/>
    <property type="match status" value="2"/>
</dbReference>
<dbReference type="PROSITE" id="PS00108">
    <property type="entry name" value="PROTEIN_KINASE_ST"/>
    <property type="match status" value="1"/>
</dbReference>
<feature type="region of interest" description="Disordered" evidence="7">
    <location>
        <begin position="329"/>
        <end position="427"/>
    </location>
</feature>
<evidence type="ECO:0000256" key="2">
    <source>
        <dbReference type="ARBA" id="ARBA00022741"/>
    </source>
</evidence>
<name>A0A1I8GTT9_9PLAT</name>
<dbReference type="PROSITE" id="PS00107">
    <property type="entry name" value="PROTEIN_KINASE_ATP"/>
    <property type="match status" value="1"/>
</dbReference>
<dbReference type="WBParaSite" id="maker-uti_cns_0003122-snap-gene-0.8-mRNA-1">
    <property type="protein sequence ID" value="maker-uti_cns_0003122-snap-gene-0.8-mRNA-1"/>
    <property type="gene ID" value="maker-uti_cns_0003122-snap-gene-0.8"/>
</dbReference>
<proteinExistence type="predicted"/>
<feature type="compositionally biased region" description="Polar residues" evidence="7">
    <location>
        <begin position="35"/>
        <end position="54"/>
    </location>
</feature>
<feature type="repeat" description="ANK" evidence="5">
    <location>
        <begin position="136"/>
        <end position="168"/>
    </location>
</feature>
<feature type="binding site" evidence="6">
    <location>
        <position position="462"/>
    </location>
    <ligand>
        <name>ATP</name>
        <dbReference type="ChEBI" id="CHEBI:30616"/>
    </ligand>
</feature>
<keyword evidence="4 6" id="KW-0067">ATP-binding</keyword>
<keyword evidence="10" id="KW-1185">Reference proteome</keyword>
<feature type="compositionally biased region" description="Basic and acidic residues" evidence="7">
    <location>
        <begin position="355"/>
        <end position="416"/>
    </location>
</feature>
<evidence type="ECO:0000256" key="5">
    <source>
        <dbReference type="PROSITE-ProRule" id="PRU00023"/>
    </source>
</evidence>
<reference evidence="11" key="1">
    <citation type="submission" date="2016-11" db="UniProtKB">
        <authorList>
            <consortium name="WormBaseParasite"/>
        </authorList>
    </citation>
    <scope>IDENTIFICATION</scope>
</reference>
<dbReference type="SMART" id="SM00220">
    <property type="entry name" value="S_TKc"/>
    <property type="match status" value="1"/>
</dbReference>
<evidence type="ECO:0000256" key="7">
    <source>
        <dbReference type="SAM" id="MobiDB-lite"/>
    </source>
</evidence>
<dbReference type="PROSITE" id="PS50297">
    <property type="entry name" value="ANK_REP_REGION"/>
    <property type="match status" value="2"/>
</dbReference>
<evidence type="ECO:0000256" key="6">
    <source>
        <dbReference type="PROSITE-ProRule" id="PRU10141"/>
    </source>
</evidence>
<evidence type="ECO:0000256" key="8">
    <source>
        <dbReference type="SAM" id="SignalP"/>
    </source>
</evidence>
<dbReference type="Gene3D" id="1.25.40.20">
    <property type="entry name" value="Ankyrin repeat-containing domain"/>
    <property type="match status" value="1"/>
</dbReference>
<feature type="chain" id="PRO_5009319638" evidence="8">
    <location>
        <begin position="23"/>
        <end position="633"/>
    </location>
</feature>
<evidence type="ECO:0000256" key="3">
    <source>
        <dbReference type="ARBA" id="ARBA00022777"/>
    </source>
</evidence>
<dbReference type="PROSITE" id="PS50088">
    <property type="entry name" value="ANK_REPEAT"/>
    <property type="match status" value="2"/>
</dbReference>
<organism evidence="10 11">
    <name type="scientific">Macrostomum lignano</name>
    <dbReference type="NCBI Taxonomy" id="282301"/>
    <lineage>
        <taxon>Eukaryota</taxon>
        <taxon>Metazoa</taxon>
        <taxon>Spiralia</taxon>
        <taxon>Lophotrochozoa</taxon>
        <taxon>Platyhelminthes</taxon>
        <taxon>Rhabditophora</taxon>
        <taxon>Macrostomorpha</taxon>
        <taxon>Macrostomida</taxon>
        <taxon>Macrostomidae</taxon>
        <taxon>Macrostomum</taxon>
    </lineage>
</organism>
<dbReference type="GO" id="GO:0004672">
    <property type="term" value="F:protein kinase activity"/>
    <property type="evidence" value="ECO:0007669"/>
    <property type="project" value="InterPro"/>
</dbReference>
<dbReference type="Pfam" id="PF00069">
    <property type="entry name" value="Pkinase"/>
    <property type="match status" value="1"/>
</dbReference>
<dbReference type="InterPro" id="IPR017441">
    <property type="entry name" value="Protein_kinase_ATP_BS"/>
</dbReference>
<keyword evidence="1" id="KW-0808">Transferase</keyword>
<dbReference type="InterPro" id="IPR008271">
    <property type="entry name" value="Ser/Thr_kinase_AS"/>
</dbReference>
<dbReference type="AlphaFoldDB" id="A0A1I8GTT9"/>
<dbReference type="PANTHER" id="PTHR48016">
    <property type="entry name" value="MAP KINASE KINASE KINASE SSK2-RELATED-RELATED"/>
    <property type="match status" value="1"/>
</dbReference>
<dbReference type="SUPFAM" id="SSF48403">
    <property type="entry name" value="Ankyrin repeat"/>
    <property type="match status" value="1"/>
</dbReference>
<dbReference type="SUPFAM" id="SSF56112">
    <property type="entry name" value="Protein kinase-like (PK-like)"/>
    <property type="match status" value="1"/>
</dbReference>
<keyword evidence="2 6" id="KW-0547">Nucleotide-binding</keyword>
<feature type="region of interest" description="Disordered" evidence="7">
    <location>
        <begin position="189"/>
        <end position="315"/>
    </location>
</feature>
<feature type="compositionally biased region" description="Basic and acidic residues" evidence="7">
    <location>
        <begin position="271"/>
        <end position="282"/>
    </location>
</feature>
<dbReference type="InterPro" id="IPR000719">
    <property type="entry name" value="Prot_kinase_dom"/>
</dbReference>
<evidence type="ECO:0000259" key="9">
    <source>
        <dbReference type="PROSITE" id="PS50011"/>
    </source>
</evidence>
<keyword evidence="5" id="KW-0040">ANK repeat</keyword>
<protein>
    <submittedName>
        <fullName evidence="11">Protein kinase domain-containing protein</fullName>
    </submittedName>
</protein>
<dbReference type="Proteomes" id="UP000095280">
    <property type="component" value="Unplaced"/>
</dbReference>
<dbReference type="Gene3D" id="1.10.510.10">
    <property type="entry name" value="Transferase(Phosphotransferase) domain 1"/>
    <property type="match status" value="1"/>
</dbReference>
<feature type="compositionally biased region" description="Low complexity" evidence="7">
    <location>
        <begin position="218"/>
        <end position="247"/>
    </location>
</feature>
<evidence type="ECO:0000313" key="10">
    <source>
        <dbReference type="Proteomes" id="UP000095280"/>
    </source>
</evidence>
<keyword evidence="8" id="KW-0732">Signal</keyword>
<dbReference type="InterPro" id="IPR002110">
    <property type="entry name" value="Ankyrin_rpt"/>
</dbReference>
<accession>A0A1I8GTT9</accession>
<feature type="region of interest" description="Disordered" evidence="7">
    <location>
        <begin position="31"/>
        <end position="60"/>
    </location>
</feature>
<dbReference type="InterPro" id="IPR050538">
    <property type="entry name" value="MAP_kinase_kinase_kinase"/>
</dbReference>
<dbReference type="PANTHER" id="PTHR48016:SF56">
    <property type="entry name" value="MAPKK KINASE"/>
    <property type="match status" value="1"/>
</dbReference>
<feature type="signal peptide" evidence="8">
    <location>
        <begin position="1"/>
        <end position="22"/>
    </location>
</feature>